<comment type="caution">
    <text evidence="1">The sequence shown here is derived from an EMBL/GenBank/DDBJ whole genome shotgun (WGS) entry which is preliminary data.</text>
</comment>
<dbReference type="Proteomes" id="UP000005945">
    <property type="component" value="Unassembled WGS sequence"/>
</dbReference>
<dbReference type="GeneID" id="75068333"/>
<dbReference type="AlphaFoldDB" id="A8SB30"/>
<dbReference type="HOGENOM" id="CLU_2329558_0_0_9"/>
<evidence type="ECO:0000313" key="2">
    <source>
        <dbReference type="Proteomes" id="UP000005945"/>
    </source>
</evidence>
<protein>
    <submittedName>
        <fullName evidence="1">Uncharacterized protein</fullName>
    </submittedName>
</protein>
<proteinExistence type="predicted"/>
<reference evidence="1 2" key="2">
    <citation type="submission" date="2007-09" db="EMBL/GenBank/DDBJ databases">
        <authorList>
            <person name="Fulton L."/>
            <person name="Clifton S."/>
            <person name="Fulton B."/>
            <person name="Xu J."/>
            <person name="Minx P."/>
            <person name="Pepin K.H."/>
            <person name="Johnson M."/>
            <person name="Thiruvilangam P."/>
            <person name="Bhonagiri V."/>
            <person name="Nash W.E."/>
            <person name="Mardis E.R."/>
            <person name="Wilson R.K."/>
        </authorList>
    </citation>
    <scope>NUCLEOTIDE SEQUENCE [LARGE SCALE GENOMIC DNA]</scope>
    <source>
        <strain evidence="1 2">M21/2</strain>
    </source>
</reference>
<accession>A8SB30</accession>
<sequence length="98" mass="11427">MAESTFRLTEKESLTVERLSYIYESNKAVATILSRELADAENPDAKEMLREVCNSCRASFLEMRVAQDMVLSSRIDDFYSKRVEFAFDFKAQEVHCKW</sequence>
<reference evidence="1 2" key="1">
    <citation type="submission" date="2007-09" db="EMBL/GenBank/DDBJ databases">
        <title>Draft genome sequence of Faecalibacterium prausnitzii M21/2.</title>
        <authorList>
            <person name="Sudarsanam P."/>
            <person name="Ley R."/>
            <person name="Guruge J."/>
            <person name="Turnbaugh P.J."/>
            <person name="Mahowald M."/>
            <person name="Liep D."/>
            <person name="Gordon J."/>
        </authorList>
    </citation>
    <scope>NUCLEOTIDE SEQUENCE [LARGE SCALE GENOMIC DNA]</scope>
    <source>
        <strain evidence="1 2">M21/2</strain>
    </source>
</reference>
<organism evidence="1 2">
    <name type="scientific">Faecalibacterium prausnitzii M21/2</name>
    <dbReference type="NCBI Taxonomy" id="411485"/>
    <lineage>
        <taxon>Bacteria</taxon>
        <taxon>Bacillati</taxon>
        <taxon>Bacillota</taxon>
        <taxon>Clostridia</taxon>
        <taxon>Eubacteriales</taxon>
        <taxon>Oscillospiraceae</taxon>
        <taxon>Faecalibacterium</taxon>
    </lineage>
</organism>
<evidence type="ECO:0000313" key="1">
    <source>
        <dbReference type="EMBL" id="EDP21727.1"/>
    </source>
</evidence>
<dbReference type="EMBL" id="ABED02000025">
    <property type="protein sequence ID" value="EDP21727.1"/>
    <property type="molecule type" value="Genomic_DNA"/>
</dbReference>
<gene>
    <name evidence="1" type="ORF">FAEPRAM212_01548</name>
</gene>
<name>A8SB30_9FIRM</name>
<dbReference type="RefSeq" id="WP_005923673.1">
    <property type="nucleotide sequence ID" value="NZ_DS483500.1"/>
</dbReference>